<dbReference type="Proteomes" id="UP000298050">
    <property type="component" value="Unassembled WGS sequence"/>
</dbReference>
<evidence type="ECO:0000256" key="1">
    <source>
        <dbReference type="ARBA" id="ARBA00002591"/>
    </source>
</evidence>
<comment type="function">
    <text evidence="1 10">Assembles around the rod to form the L-ring and probably protects the motor/basal body from shearing forces during rotation.</text>
</comment>
<comment type="subunit">
    <text evidence="4 10">The basal body constitutes a major portion of the flagellar organelle and consists of four rings (L,P,S, and M) mounted on a central rod.</text>
</comment>
<dbReference type="PRINTS" id="PR01008">
    <property type="entry name" value="FLGLRINGFLGH"/>
</dbReference>
<dbReference type="GO" id="GO:0009427">
    <property type="term" value="C:bacterial-type flagellum basal body, distal rod, L ring"/>
    <property type="evidence" value="ECO:0007669"/>
    <property type="project" value="InterPro"/>
</dbReference>
<dbReference type="EMBL" id="SRLE01000008">
    <property type="protein sequence ID" value="TGD73184.1"/>
    <property type="molecule type" value="Genomic_DNA"/>
</dbReference>
<evidence type="ECO:0000256" key="5">
    <source>
        <dbReference type="ARBA" id="ARBA00022729"/>
    </source>
</evidence>
<dbReference type="PANTHER" id="PTHR34933:SF3">
    <property type="entry name" value="FLAGELLAR L-RING PROTEIN"/>
    <property type="match status" value="1"/>
</dbReference>
<dbReference type="GO" id="GO:0071973">
    <property type="term" value="P:bacterial-type flagellum-dependent cell motility"/>
    <property type="evidence" value="ECO:0007669"/>
    <property type="project" value="InterPro"/>
</dbReference>
<reference evidence="11 12" key="1">
    <citation type="submission" date="2019-04" db="EMBL/GenBank/DDBJ databases">
        <title>Taxonomy of novel Haliea sp. from mangrove soil of West Coast of India.</title>
        <authorList>
            <person name="Verma A."/>
            <person name="Kumar P."/>
            <person name="Krishnamurthi S."/>
        </authorList>
    </citation>
    <scope>NUCLEOTIDE SEQUENCE [LARGE SCALE GENOMIC DNA]</scope>
    <source>
        <strain evidence="11 12">SAOS-164</strain>
    </source>
</reference>
<dbReference type="PANTHER" id="PTHR34933">
    <property type="entry name" value="FLAGELLAR L-RING PROTEIN"/>
    <property type="match status" value="1"/>
</dbReference>
<evidence type="ECO:0000313" key="12">
    <source>
        <dbReference type="Proteomes" id="UP000298050"/>
    </source>
</evidence>
<dbReference type="GO" id="GO:0003774">
    <property type="term" value="F:cytoskeletal motor activity"/>
    <property type="evidence" value="ECO:0007669"/>
    <property type="project" value="InterPro"/>
</dbReference>
<dbReference type="PROSITE" id="PS51257">
    <property type="entry name" value="PROKAR_LIPOPROTEIN"/>
    <property type="match status" value="1"/>
</dbReference>
<dbReference type="HAMAP" id="MF_00415">
    <property type="entry name" value="FlgH"/>
    <property type="match status" value="1"/>
</dbReference>
<evidence type="ECO:0000313" key="11">
    <source>
        <dbReference type="EMBL" id="TGD73184.1"/>
    </source>
</evidence>
<keyword evidence="11" id="KW-0966">Cell projection</keyword>
<evidence type="ECO:0000256" key="7">
    <source>
        <dbReference type="ARBA" id="ARBA00023139"/>
    </source>
</evidence>
<evidence type="ECO:0000256" key="3">
    <source>
        <dbReference type="ARBA" id="ARBA00006929"/>
    </source>
</evidence>
<keyword evidence="9 10" id="KW-0449">Lipoprotein</keyword>
<dbReference type="Pfam" id="PF02107">
    <property type="entry name" value="FlgH"/>
    <property type="match status" value="1"/>
</dbReference>
<keyword evidence="12" id="KW-1185">Reference proteome</keyword>
<name>A0A4Z0M180_9GAMM</name>
<dbReference type="InterPro" id="IPR000527">
    <property type="entry name" value="Flag_Lring"/>
</dbReference>
<evidence type="ECO:0000256" key="8">
    <source>
        <dbReference type="ARBA" id="ARBA00023143"/>
    </source>
</evidence>
<keyword evidence="5 10" id="KW-0732">Signal</keyword>
<gene>
    <name evidence="10" type="primary">flgH</name>
    <name evidence="11" type="ORF">E4634_12735</name>
</gene>
<dbReference type="OrthoDB" id="9789463at2"/>
<evidence type="ECO:0000256" key="10">
    <source>
        <dbReference type="HAMAP-Rule" id="MF_00415"/>
    </source>
</evidence>
<keyword evidence="6 10" id="KW-0472">Membrane</keyword>
<protein>
    <recommendedName>
        <fullName evidence="10">Flagellar L-ring protein</fullName>
    </recommendedName>
    <alternativeName>
        <fullName evidence="10">Basal body L-ring protein</fullName>
    </alternativeName>
</protein>
<proteinExistence type="inferred from homology"/>
<evidence type="ECO:0000256" key="2">
    <source>
        <dbReference type="ARBA" id="ARBA00004635"/>
    </source>
</evidence>
<sequence length="222" mass="23374">MKAARAALVGGALALLGACSSVPGMGDKDEFRTTEVIVPPPPEANGSIYQSGGAYMPLFEDRRPNRVGDLLTIVLNEQVSASKNSSATASRSSGASMTADVVPEGLEDLVKYGFDISGTNDFSGSGGAQANNRLTGTITVTVANVLPNGNLRVVGEKQIVINQGTEFIRFSGIVNPLTVDGDNSVRSTEVADARIEYTGKGYANEAQRMGWLQRFFLNVSPI</sequence>
<accession>A0A4Z0M180</accession>
<comment type="caution">
    <text evidence="11">The sequence shown here is derived from an EMBL/GenBank/DDBJ whole genome shotgun (WGS) entry which is preliminary data.</text>
</comment>
<evidence type="ECO:0000256" key="6">
    <source>
        <dbReference type="ARBA" id="ARBA00023136"/>
    </source>
</evidence>
<keyword evidence="10" id="KW-0998">Cell outer membrane</keyword>
<comment type="subcellular location">
    <subcellularLocation>
        <location evidence="10">Cell outer membrane</location>
        <topology evidence="10">Lipid-anchor</topology>
    </subcellularLocation>
    <subcellularLocation>
        <location evidence="10">Bacterial flagellum basal body</location>
    </subcellularLocation>
    <subcellularLocation>
        <location evidence="2">Membrane</location>
        <topology evidence="2">Lipid-anchor</topology>
    </subcellularLocation>
</comment>
<keyword evidence="11" id="KW-0969">Cilium</keyword>
<keyword evidence="11" id="KW-0282">Flagellum</keyword>
<dbReference type="AlphaFoldDB" id="A0A4Z0M180"/>
<dbReference type="GO" id="GO:0009279">
    <property type="term" value="C:cell outer membrane"/>
    <property type="evidence" value="ECO:0007669"/>
    <property type="project" value="UniProtKB-SubCell"/>
</dbReference>
<evidence type="ECO:0000256" key="4">
    <source>
        <dbReference type="ARBA" id="ARBA00011439"/>
    </source>
</evidence>
<comment type="similarity">
    <text evidence="3 10">Belongs to the FlgH family.</text>
</comment>
<organism evidence="11 12">
    <name type="scientific">Mangrovimicrobium sediminis</name>
    <dbReference type="NCBI Taxonomy" id="2562682"/>
    <lineage>
        <taxon>Bacteria</taxon>
        <taxon>Pseudomonadati</taxon>
        <taxon>Pseudomonadota</taxon>
        <taxon>Gammaproteobacteria</taxon>
        <taxon>Cellvibrionales</taxon>
        <taxon>Halieaceae</taxon>
        <taxon>Mangrovimicrobium</taxon>
    </lineage>
</organism>
<evidence type="ECO:0000256" key="9">
    <source>
        <dbReference type="ARBA" id="ARBA00023288"/>
    </source>
</evidence>
<keyword evidence="8 10" id="KW-0975">Bacterial flagellum</keyword>
<keyword evidence="7" id="KW-0564">Palmitate</keyword>